<comment type="caution">
    <text evidence="3">The sequence shown here is derived from an EMBL/GenBank/DDBJ whole genome shotgun (WGS) entry which is preliminary data.</text>
</comment>
<keyword evidence="2" id="KW-0812">Transmembrane</keyword>
<keyword evidence="4" id="KW-1185">Reference proteome</keyword>
<name>A0ABD0QUM2_CIRMR</name>
<organism evidence="3 4">
    <name type="scientific">Cirrhinus mrigala</name>
    <name type="common">Mrigala</name>
    <dbReference type="NCBI Taxonomy" id="683832"/>
    <lineage>
        <taxon>Eukaryota</taxon>
        <taxon>Metazoa</taxon>
        <taxon>Chordata</taxon>
        <taxon>Craniata</taxon>
        <taxon>Vertebrata</taxon>
        <taxon>Euteleostomi</taxon>
        <taxon>Actinopterygii</taxon>
        <taxon>Neopterygii</taxon>
        <taxon>Teleostei</taxon>
        <taxon>Ostariophysi</taxon>
        <taxon>Cypriniformes</taxon>
        <taxon>Cyprinidae</taxon>
        <taxon>Labeoninae</taxon>
        <taxon>Labeonini</taxon>
        <taxon>Cirrhinus</taxon>
    </lineage>
</organism>
<dbReference type="Proteomes" id="UP001529510">
    <property type="component" value="Unassembled WGS sequence"/>
</dbReference>
<proteinExistence type="predicted"/>
<feature type="compositionally biased region" description="Low complexity" evidence="1">
    <location>
        <begin position="77"/>
        <end position="88"/>
    </location>
</feature>
<protein>
    <submittedName>
        <fullName evidence="3">Uncharacterized protein</fullName>
    </submittedName>
</protein>
<evidence type="ECO:0000256" key="2">
    <source>
        <dbReference type="SAM" id="Phobius"/>
    </source>
</evidence>
<feature type="transmembrane region" description="Helical" evidence="2">
    <location>
        <begin position="43"/>
        <end position="61"/>
    </location>
</feature>
<keyword evidence="2" id="KW-1133">Transmembrane helix</keyword>
<evidence type="ECO:0000313" key="3">
    <source>
        <dbReference type="EMBL" id="KAL0189923.1"/>
    </source>
</evidence>
<dbReference type="AlphaFoldDB" id="A0ABD0QUM2"/>
<evidence type="ECO:0000313" key="4">
    <source>
        <dbReference type="Proteomes" id="UP001529510"/>
    </source>
</evidence>
<feature type="compositionally biased region" description="Polar residues" evidence="1">
    <location>
        <begin position="89"/>
        <end position="105"/>
    </location>
</feature>
<dbReference type="EMBL" id="JAMKFB020000007">
    <property type="protein sequence ID" value="KAL0189923.1"/>
    <property type="molecule type" value="Genomic_DNA"/>
</dbReference>
<accession>A0ABD0QUM2</accession>
<evidence type="ECO:0000256" key="1">
    <source>
        <dbReference type="SAM" id="MobiDB-lite"/>
    </source>
</evidence>
<feature type="region of interest" description="Disordered" evidence="1">
    <location>
        <begin position="77"/>
        <end position="105"/>
    </location>
</feature>
<keyword evidence="2" id="KW-0472">Membrane</keyword>
<reference evidence="3 4" key="1">
    <citation type="submission" date="2024-05" db="EMBL/GenBank/DDBJ databases">
        <title>Genome sequencing and assembly of Indian major carp, Cirrhinus mrigala (Hamilton, 1822).</title>
        <authorList>
            <person name="Mohindra V."/>
            <person name="Chowdhury L.M."/>
            <person name="Lal K."/>
            <person name="Jena J.K."/>
        </authorList>
    </citation>
    <scope>NUCLEOTIDE SEQUENCE [LARGE SCALE GENOMIC DNA]</scope>
    <source>
        <strain evidence="3">CM1030</strain>
        <tissue evidence="3">Blood</tissue>
    </source>
</reference>
<gene>
    <name evidence="3" type="ORF">M9458_017022</name>
</gene>
<sequence length="156" mass="17227">MSIGARLGRGLGGIPELLRLTQVVNIGKIAAQAARAVRVAETVTGVLSAFFIAVDVFFVFLDSREIHNIRRDYALKSSQQESTSNQTTGLNEQTSNNRDTTNLLPSNNQQAEELKSETMKFVTKIKDTTEELRTILDTLRDALNPNSETPNTDNCE</sequence>